<dbReference type="EMBL" id="CAMGYJ010000002">
    <property type="protein sequence ID" value="CAI0382082.1"/>
    <property type="molecule type" value="Genomic_DNA"/>
</dbReference>
<name>A0AAV0HA66_9ROSI</name>
<comment type="subcellular location">
    <subcellularLocation>
        <location evidence="1">Cell membrane</location>
        <topology evidence="1">Lipid-anchor</topology>
        <topology evidence="1">GPI-anchor</topology>
    </subcellularLocation>
</comment>
<organism evidence="6 7">
    <name type="scientific">Linum tenue</name>
    <dbReference type="NCBI Taxonomy" id="586396"/>
    <lineage>
        <taxon>Eukaryota</taxon>
        <taxon>Viridiplantae</taxon>
        <taxon>Streptophyta</taxon>
        <taxon>Embryophyta</taxon>
        <taxon>Tracheophyta</taxon>
        <taxon>Spermatophyta</taxon>
        <taxon>Magnoliopsida</taxon>
        <taxon>eudicotyledons</taxon>
        <taxon>Gunneridae</taxon>
        <taxon>Pentapetalae</taxon>
        <taxon>rosids</taxon>
        <taxon>fabids</taxon>
        <taxon>Malpighiales</taxon>
        <taxon>Linaceae</taxon>
        <taxon>Linum</taxon>
    </lineage>
</organism>
<protein>
    <recommendedName>
        <fullName evidence="5">X8 domain-containing protein</fullName>
    </recommendedName>
</protein>
<keyword evidence="2" id="KW-0336">GPI-anchor</keyword>
<evidence type="ECO:0000259" key="5">
    <source>
        <dbReference type="SMART" id="SM00768"/>
    </source>
</evidence>
<dbReference type="GO" id="GO:0009506">
    <property type="term" value="C:plasmodesma"/>
    <property type="evidence" value="ECO:0007669"/>
    <property type="project" value="UniProtKB-ARBA"/>
</dbReference>
<dbReference type="Proteomes" id="UP001154282">
    <property type="component" value="Unassembled WGS sequence"/>
</dbReference>
<feature type="domain" description="X8" evidence="5">
    <location>
        <begin position="38"/>
        <end position="137"/>
    </location>
</feature>
<dbReference type="InterPro" id="IPR012946">
    <property type="entry name" value="X8"/>
</dbReference>
<evidence type="ECO:0000256" key="1">
    <source>
        <dbReference type="ARBA" id="ARBA00004609"/>
    </source>
</evidence>
<keyword evidence="2" id="KW-0325">Glycoprotein</keyword>
<dbReference type="InterPro" id="IPR044788">
    <property type="entry name" value="X8_dom_prot"/>
</dbReference>
<accession>A0AAV0HA66</accession>
<keyword evidence="3 4" id="KW-0732">Signal</keyword>
<keyword evidence="7" id="KW-1185">Reference proteome</keyword>
<evidence type="ECO:0000313" key="7">
    <source>
        <dbReference type="Proteomes" id="UP001154282"/>
    </source>
</evidence>
<dbReference type="GO" id="GO:0098552">
    <property type="term" value="C:side of membrane"/>
    <property type="evidence" value="ECO:0007669"/>
    <property type="project" value="UniProtKB-KW"/>
</dbReference>
<evidence type="ECO:0000313" key="6">
    <source>
        <dbReference type="EMBL" id="CAI0382082.1"/>
    </source>
</evidence>
<reference evidence="6" key="1">
    <citation type="submission" date="2022-08" db="EMBL/GenBank/DDBJ databases">
        <authorList>
            <person name="Gutierrez-Valencia J."/>
        </authorList>
    </citation>
    <scope>NUCLEOTIDE SEQUENCE</scope>
</reference>
<keyword evidence="2" id="KW-0472">Membrane</keyword>
<dbReference type="PANTHER" id="PTHR31044:SF57">
    <property type="entry name" value="CARBOHYDRATE-BINDING X8 DOMAIN SUPERFAMILY PROTEIN"/>
    <property type="match status" value="1"/>
</dbReference>
<evidence type="ECO:0000256" key="4">
    <source>
        <dbReference type="SAM" id="SignalP"/>
    </source>
</evidence>
<feature type="chain" id="PRO_5043347910" description="X8 domain-containing protein" evidence="4">
    <location>
        <begin position="25"/>
        <end position="144"/>
    </location>
</feature>
<evidence type="ECO:0000256" key="3">
    <source>
        <dbReference type="ARBA" id="ARBA00022729"/>
    </source>
</evidence>
<evidence type="ECO:0000256" key="2">
    <source>
        <dbReference type="ARBA" id="ARBA00022622"/>
    </source>
</evidence>
<dbReference type="AlphaFoldDB" id="A0AAV0HA66"/>
<dbReference type="GO" id="GO:0005886">
    <property type="term" value="C:plasma membrane"/>
    <property type="evidence" value="ECO:0007669"/>
    <property type="project" value="UniProtKB-SubCell"/>
</dbReference>
<proteinExistence type="predicted"/>
<dbReference type="SMART" id="SM00768">
    <property type="entry name" value="X8"/>
    <property type="match status" value="1"/>
</dbReference>
<keyword evidence="2" id="KW-0449">Lipoprotein</keyword>
<comment type="caution">
    <text evidence="6">The sequence shown here is derived from an EMBL/GenBank/DDBJ whole genome shotgun (WGS) entry which is preliminary data.</text>
</comment>
<gene>
    <name evidence="6" type="ORF">LITE_LOCUS3411</name>
</gene>
<dbReference type="PANTHER" id="PTHR31044">
    <property type="entry name" value="BETA-1,3 GLUCANASE"/>
    <property type="match status" value="1"/>
</dbReference>
<dbReference type="Gene3D" id="1.20.58.1040">
    <property type="match status" value="1"/>
</dbReference>
<sequence length="144" mass="15692">MSLFTTISFIFAFLLIQTCSLTNAENDTNAPIEPGKPRWCVAKPDTVDDKLKLMIALACKNKQVDCSALQVGGPCLDPTNLRGQASFVMNQEFVTLDSSDARSCYMGGIGMIVTTDPSVTVTANFLHAPIRQKLCTSQIYVTHI</sequence>
<feature type="signal peptide" evidence="4">
    <location>
        <begin position="1"/>
        <end position="24"/>
    </location>
</feature>
<dbReference type="Pfam" id="PF07983">
    <property type="entry name" value="X8"/>
    <property type="match status" value="1"/>
</dbReference>